<keyword evidence="5 6" id="KW-0804">Transcription</keyword>
<dbReference type="GO" id="GO:0006353">
    <property type="term" value="P:DNA-templated transcription termination"/>
    <property type="evidence" value="ECO:0007669"/>
    <property type="project" value="UniProtKB-UniRule"/>
</dbReference>
<comment type="subunit">
    <text evidence="6">Monomer. Binds directly to the core enzyme of the DNA-dependent RNA polymerase and to nascent RNA.</text>
</comment>
<dbReference type="InterPro" id="IPR036555">
    <property type="entry name" value="NusA_N_sf"/>
</dbReference>
<organism evidence="8 9">
    <name type="scientific">Brevinema andersonii</name>
    <dbReference type="NCBI Taxonomy" id="34097"/>
    <lineage>
        <taxon>Bacteria</taxon>
        <taxon>Pseudomonadati</taxon>
        <taxon>Spirochaetota</taxon>
        <taxon>Spirochaetia</taxon>
        <taxon>Brevinematales</taxon>
        <taxon>Brevinemataceae</taxon>
        <taxon>Brevinema</taxon>
    </lineage>
</organism>
<dbReference type="InterPro" id="IPR013735">
    <property type="entry name" value="TF_NusA_N"/>
</dbReference>
<dbReference type="InterPro" id="IPR030842">
    <property type="entry name" value="TF_NusA_bacterial"/>
</dbReference>
<keyword evidence="3 6" id="KW-0694">RNA-binding</keyword>
<evidence type="ECO:0000256" key="6">
    <source>
        <dbReference type="HAMAP-Rule" id="MF_00945"/>
    </source>
</evidence>
<keyword evidence="2 6" id="KW-0963">Cytoplasm</keyword>
<dbReference type="GO" id="GO:0003700">
    <property type="term" value="F:DNA-binding transcription factor activity"/>
    <property type="evidence" value="ECO:0007669"/>
    <property type="project" value="InterPro"/>
</dbReference>
<dbReference type="AlphaFoldDB" id="A0A1I1DQH2"/>
<proteinExistence type="inferred from homology"/>
<keyword evidence="4 6" id="KW-0805">Transcription regulation</keyword>
<comment type="similarity">
    <text evidence="6">Belongs to the NusA family.</text>
</comment>
<dbReference type="Proteomes" id="UP000240042">
    <property type="component" value="Unassembled WGS sequence"/>
</dbReference>
<dbReference type="InterPro" id="IPR009019">
    <property type="entry name" value="KH_sf_prok-type"/>
</dbReference>
<evidence type="ECO:0000259" key="7">
    <source>
        <dbReference type="PROSITE" id="PS50126"/>
    </source>
</evidence>
<dbReference type="OrthoDB" id="9807233at2"/>
<dbReference type="SUPFAM" id="SSF47794">
    <property type="entry name" value="Rad51 N-terminal domain-like"/>
    <property type="match status" value="1"/>
</dbReference>
<dbReference type="SMART" id="SM00316">
    <property type="entry name" value="S1"/>
    <property type="match status" value="1"/>
</dbReference>
<dbReference type="SUPFAM" id="SSF54814">
    <property type="entry name" value="Prokaryotic type KH domain (KH-domain type II)"/>
    <property type="match status" value="2"/>
</dbReference>
<evidence type="ECO:0000313" key="9">
    <source>
        <dbReference type="Proteomes" id="UP000240042"/>
    </source>
</evidence>
<reference evidence="9" key="1">
    <citation type="submission" date="2016-10" db="EMBL/GenBank/DDBJ databases">
        <authorList>
            <person name="Varghese N."/>
            <person name="Submissions S."/>
        </authorList>
    </citation>
    <scope>NUCLEOTIDE SEQUENCE [LARGE SCALE GENOMIC DNA]</scope>
    <source>
        <strain evidence="9">ATCC 43811</strain>
    </source>
</reference>
<evidence type="ECO:0000256" key="5">
    <source>
        <dbReference type="ARBA" id="ARBA00023163"/>
    </source>
</evidence>
<dbReference type="PANTHER" id="PTHR22648">
    <property type="entry name" value="TRANSCRIPTION TERMINATION FACTOR NUSA"/>
    <property type="match status" value="1"/>
</dbReference>
<feature type="domain" description="S1 motif" evidence="7">
    <location>
        <begin position="134"/>
        <end position="205"/>
    </location>
</feature>
<evidence type="ECO:0000256" key="1">
    <source>
        <dbReference type="ARBA" id="ARBA00022472"/>
    </source>
</evidence>
<evidence type="ECO:0000313" key="8">
    <source>
        <dbReference type="EMBL" id="SFB77259.1"/>
    </source>
</evidence>
<dbReference type="HAMAP" id="MF_00945_B">
    <property type="entry name" value="NusA_B"/>
    <property type="match status" value="1"/>
</dbReference>
<dbReference type="SUPFAM" id="SSF69705">
    <property type="entry name" value="Transcription factor NusA, N-terminal domain"/>
    <property type="match status" value="1"/>
</dbReference>
<dbReference type="GO" id="GO:0000166">
    <property type="term" value="F:nucleotide binding"/>
    <property type="evidence" value="ECO:0007669"/>
    <property type="project" value="InterPro"/>
</dbReference>
<gene>
    <name evidence="6" type="primary">nusA</name>
    <name evidence="8" type="ORF">SAMN02745150_00739</name>
</gene>
<name>A0A1I1DQH2_BREAD</name>
<dbReference type="PANTHER" id="PTHR22648:SF0">
    <property type="entry name" value="TRANSCRIPTION TERMINATION_ANTITERMINATION PROTEIN NUSA"/>
    <property type="match status" value="1"/>
</dbReference>
<dbReference type="PROSITE" id="PS50126">
    <property type="entry name" value="S1"/>
    <property type="match status" value="1"/>
</dbReference>
<protein>
    <recommendedName>
        <fullName evidence="6">Transcription termination/antitermination protein NusA</fullName>
    </recommendedName>
</protein>
<keyword evidence="6" id="KW-0889">Transcription antitermination</keyword>
<keyword evidence="9" id="KW-1185">Reference proteome</keyword>
<accession>A0A1I1DQH2</accession>
<dbReference type="InterPro" id="IPR015946">
    <property type="entry name" value="KH_dom-like_a/b"/>
</dbReference>
<evidence type="ECO:0000256" key="2">
    <source>
        <dbReference type="ARBA" id="ARBA00022490"/>
    </source>
</evidence>
<dbReference type="Pfam" id="PF13184">
    <property type="entry name" value="KH_NusA_1st"/>
    <property type="match status" value="1"/>
</dbReference>
<dbReference type="InterPro" id="IPR012340">
    <property type="entry name" value="NA-bd_OB-fold"/>
</dbReference>
<dbReference type="EMBL" id="FOKY01000003">
    <property type="protein sequence ID" value="SFB77259.1"/>
    <property type="molecule type" value="Genomic_DNA"/>
</dbReference>
<dbReference type="Pfam" id="PF08529">
    <property type="entry name" value="NusA_N"/>
    <property type="match status" value="1"/>
</dbReference>
<evidence type="ECO:0000256" key="4">
    <source>
        <dbReference type="ARBA" id="ARBA00023015"/>
    </source>
</evidence>
<comment type="subcellular location">
    <subcellularLocation>
        <location evidence="6">Cytoplasm</location>
    </subcellularLocation>
</comment>
<sequence length="451" mass="51390">MAFSDLITAFAKEHNISEELAETVLKETFVTLYKREFGKDYNNIDVELEKNGISLWQLKTVANEITDPVLQISLKDAKQFSTVDQIDMGDEIRIPIPVEHYGRQAVQIMKQVLKQKISDVQKDIIYNEFHDKVGTLFSGRVKSRSESKYGGYYIALERKDTEAFLPYSEALPDEILEPGDVVKVYLKDVLQVTKRGESQIILTRINPAIVQELLKLHIPEIADGTFIIKAVARKPGEVTKIVLHSTVENLDPISITVGKAGANIKPIRQELGSERIEIIRYKPEIKELIANAIRASRVLKNRIAEVFNIDLNYETNEAFIVVADEFLAPLIGKGGSHQRMLEEILGWKIRFRTYSEFEEVLKEKQKEVDNILGITDSHDFEIVEDEVISLDMLPFTPEQIQALEDAGFHSITEIIELTVEDLTQETGLSLNEALEIWKIIEDNIEIEEDHE</sequence>
<dbReference type="RefSeq" id="WP_092318752.1">
    <property type="nucleotide sequence ID" value="NZ_FOKY01000003.1"/>
</dbReference>
<dbReference type="GO" id="GO:0005829">
    <property type="term" value="C:cytosol"/>
    <property type="evidence" value="ECO:0007669"/>
    <property type="project" value="TreeGrafter"/>
</dbReference>
<dbReference type="InterPro" id="IPR010995">
    <property type="entry name" value="DNA_repair_Rad51/TF_NusA_a-hlx"/>
</dbReference>
<comment type="function">
    <text evidence="6">Participates in both transcription termination and antitermination.</text>
</comment>
<dbReference type="GO" id="GO:0031564">
    <property type="term" value="P:transcription antitermination"/>
    <property type="evidence" value="ECO:0007669"/>
    <property type="project" value="UniProtKB-UniRule"/>
</dbReference>
<evidence type="ECO:0000256" key="3">
    <source>
        <dbReference type="ARBA" id="ARBA00022884"/>
    </source>
</evidence>
<keyword evidence="1 6" id="KW-0806">Transcription termination</keyword>
<dbReference type="Gene3D" id="3.30.1480.10">
    <property type="entry name" value="NusA, N-terminal domain"/>
    <property type="match status" value="1"/>
</dbReference>
<dbReference type="InterPro" id="IPR003029">
    <property type="entry name" value="S1_domain"/>
</dbReference>
<dbReference type="GO" id="GO:0003723">
    <property type="term" value="F:RNA binding"/>
    <property type="evidence" value="ECO:0007669"/>
    <property type="project" value="UniProtKB-UniRule"/>
</dbReference>
<dbReference type="Gene3D" id="3.30.300.20">
    <property type="match status" value="2"/>
</dbReference>
<dbReference type="Gene3D" id="2.40.50.140">
    <property type="entry name" value="Nucleic acid-binding proteins"/>
    <property type="match status" value="1"/>
</dbReference>
<dbReference type="STRING" id="34097.SAMN02745150_00739"/>
<dbReference type="InterPro" id="IPR025249">
    <property type="entry name" value="TF_NusA_KH_1st"/>
</dbReference>
<dbReference type="SUPFAM" id="SSF50249">
    <property type="entry name" value="Nucleic acid-binding proteins"/>
    <property type="match status" value="1"/>
</dbReference>